<proteinExistence type="predicted"/>
<dbReference type="InterPro" id="IPR002035">
    <property type="entry name" value="VWF_A"/>
</dbReference>
<dbReference type="SMART" id="SM00327">
    <property type="entry name" value="VWA"/>
    <property type="match status" value="1"/>
</dbReference>
<evidence type="ECO:0000256" key="1">
    <source>
        <dbReference type="SAM" id="MobiDB-lite"/>
    </source>
</evidence>
<organism evidence="4 5">
    <name type="scientific">Salinicola endophyticus</name>
    <dbReference type="NCBI Taxonomy" id="1949083"/>
    <lineage>
        <taxon>Bacteria</taxon>
        <taxon>Pseudomonadati</taxon>
        <taxon>Pseudomonadota</taxon>
        <taxon>Gammaproteobacteria</taxon>
        <taxon>Oceanospirillales</taxon>
        <taxon>Halomonadaceae</taxon>
        <taxon>Salinicola</taxon>
    </lineage>
</organism>
<evidence type="ECO:0000313" key="5">
    <source>
        <dbReference type="Proteomes" id="UP001321526"/>
    </source>
</evidence>
<dbReference type="Proteomes" id="UP001321526">
    <property type="component" value="Chromosome"/>
</dbReference>
<dbReference type="Pfam" id="PF13768">
    <property type="entry name" value="VWA_3"/>
    <property type="match status" value="1"/>
</dbReference>
<feature type="region of interest" description="Disordered" evidence="1">
    <location>
        <begin position="589"/>
        <end position="613"/>
    </location>
</feature>
<feature type="transmembrane region" description="Helical" evidence="2">
    <location>
        <begin position="86"/>
        <end position="103"/>
    </location>
</feature>
<dbReference type="EMBL" id="CP035631">
    <property type="protein sequence ID" value="WFF43263.1"/>
    <property type="molecule type" value="Genomic_DNA"/>
</dbReference>
<dbReference type="Gene3D" id="3.40.50.410">
    <property type="entry name" value="von Willebrand factor, type A domain"/>
    <property type="match status" value="1"/>
</dbReference>
<sequence length="680" mass="73851">MTRIAPVAAAADSRRVPPVLPPPKRRVGVARVAVAANRWSADSASPAGLQWAAGAESRRRFFWTGFRAHASAGAGWQRRKRGMRALRVWLVCLFGLLPGWVLAQTAPDVRIVVDVSGSMKQNDPSNLRANALDLAAILLPQEARGSIWTFGTTVANPVPDAGVDDAWRQRVSQLMPQLTDYQQFTDIERALTRAAAAPPQGPNRHLILLTDGMIDLPATGGDKRQQDAASRQRVITELAPKLAAEGVAVHLIALSRNVDLPLLEQVAQTTGGLAVVADTPDQLLRAFLDVLDRILPGDQVPIDAQQRFTVDDDIQAFNALLFHAPEAGSPVLIGPDGQRYSRDDHPGRVEWQSSDRYDLIKVPDPTPGEWRIEGAIGGDSRIGIRADIALRSAALPATLYRGFTTPLDVWLEAQGQRLEGDALPAGLTVRAELRDLDGNLLAQTTLSPQAGHFRGELPGTAQLGNARLVITARSDRLIRQRVQAVNVVAALSAELSQDGSRIVIRANHPDLNADNTRLSAELTGSPLTVQRLDARTWAVEVPRTDPNASLPVTISAEADLDGRTLHFDLPIVRLNPDAAVGLTGADLSRAVQSQQREQDDSLGSGSDDSFTDGLSASQMADAAVTKAREGWQVARPYVERYAQRPVTWIVIALLVLLLLLERWRRAASRRRRARRSEPSL</sequence>
<keyword evidence="2" id="KW-1133">Transmembrane helix</keyword>
<dbReference type="PROSITE" id="PS50234">
    <property type="entry name" value="VWFA"/>
    <property type="match status" value="1"/>
</dbReference>
<evidence type="ECO:0000313" key="4">
    <source>
        <dbReference type="EMBL" id="WFF43263.1"/>
    </source>
</evidence>
<dbReference type="CDD" id="cd00198">
    <property type="entry name" value="vWFA"/>
    <property type="match status" value="1"/>
</dbReference>
<accession>A0ABY8FKD5</accession>
<evidence type="ECO:0000259" key="3">
    <source>
        <dbReference type="PROSITE" id="PS50234"/>
    </source>
</evidence>
<protein>
    <submittedName>
        <fullName evidence="4">VWA domain-containing protein</fullName>
    </submittedName>
</protein>
<feature type="domain" description="VWFA" evidence="3">
    <location>
        <begin position="108"/>
        <end position="294"/>
    </location>
</feature>
<name>A0ABY8FKD5_9GAMM</name>
<keyword evidence="2" id="KW-0812">Transmembrane</keyword>
<feature type="transmembrane region" description="Helical" evidence="2">
    <location>
        <begin position="645"/>
        <end position="663"/>
    </location>
</feature>
<gene>
    <name evidence="4" type="ORF">EVC62_18195</name>
</gene>
<dbReference type="SUPFAM" id="SSF53300">
    <property type="entry name" value="vWA-like"/>
    <property type="match status" value="1"/>
</dbReference>
<dbReference type="InterPro" id="IPR036465">
    <property type="entry name" value="vWFA_dom_sf"/>
</dbReference>
<reference evidence="4 5" key="1">
    <citation type="submission" date="2019-01" db="EMBL/GenBank/DDBJ databases">
        <title>Genome sequence of Salinicola endophyticus REST5.</title>
        <authorList>
            <person name="Nascimento F.X."/>
        </authorList>
    </citation>
    <scope>NUCLEOTIDE SEQUENCE [LARGE SCALE GENOMIC DNA]</scope>
    <source>
        <strain evidence="4 5">REST5</strain>
    </source>
</reference>
<keyword evidence="5" id="KW-1185">Reference proteome</keyword>
<keyword evidence="2" id="KW-0472">Membrane</keyword>
<feature type="compositionally biased region" description="Low complexity" evidence="1">
    <location>
        <begin position="601"/>
        <end position="613"/>
    </location>
</feature>
<evidence type="ECO:0000256" key="2">
    <source>
        <dbReference type="SAM" id="Phobius"/>
    </source>
</evidence>